<feature type="domain" description="J" evidence="7">
    <location>
        <begin position="105"/>
        <end position="155"/>
    </location>
</feature>
<dbReference type="OrthoDB" id="9811070at2"/>
<dbReference type="PROSITE" id="PS50076">
    <property type="entry name" value="DNAJ_2"/>
    <property type="match status" value="1"/>
</dbReference>
<evidence type="ECO:0000256" key="4">
    <source>
        <dbReference type="ARBA" id="ARBA00023136"/>
    </source>
</evidence>
<reference evidence="8 9" key="1">
    <citation type="submission" date="2018-08" db="EMBL/GenBank/DDBJ databases">
        <title>Parvularcula sp. SM1705, isolated from surface water of the South Sea China.</title>
        <authorList>
            <person name="Sun L."/>
        </authorList>
    </citation>
    <scope>NUCLEOTIDE SEQUENCE [LARGE SCALE GENOMIC DNA]</scope>
    <source>
        <strain evidence="8 9">SM1705</strain>
    </source>
</reference>
<proteinExistence type="inferred from homology"/>
<evidence type="ECO:0000313" key="9">
    <source>
        <dbReference type="Proteomes" id="UP000264589"/>
    </source>
</evidence>
<evidence type="ECO:0000313" key="8">
    <source>
        <dbReference type="EMBL" id="RFB04523.1"/>
    </source>
</evidence>
<evidence type="ECO:0000259" key="7">
    <source>
        <dbReference type="PROSITE" id="PS50076"/>
    </source>
</evidence>
<comment type="similarity">
    <text evidence="5">Belongs to the TIM14 family.</text>
</comment>
<keyword evidence="9" id="KW-1185">Reference proteome</keyword>
<accession>A0A371RGC5</accession>
<sequence>MGWLFLIVAVAAAAFALPGGTRSPADRRLAQIVAFVALAIAIAAFGLKPVGGGVLLIGATLYGIGWLKAKMTGEGFQDIEDEPYYKAEGRRRTSPAPTGGMSRDEALKVLGLSVGADEEEIRGAHRRLIAKAHPDGGGSTYLAAKVNEARDVLLS</sequence>
<feature type="transmembrane region" description="Helical" evidence="6">
    <location>
        <begin position="32"/>
        <end position="62"/>
    </location>
</feature>
<dbReference type="InterPro" id="IPR001623">
    <property type="entry name" value="DnaJ_domain"/>
</dbReference>
<evidence type="ECO:0000256" key="3">
    <source>
        <dbReference type="ARBA" id="ARBA00022989"/>
    </source>
</evidence>
<dbReference type="PANTHER" id="PTHR12763">
    <property type="match status" value="1"/>
</dbReference>
<dbReference type="SUPFAM" id="SSF46565">
    <property type="entry name" value="Chaperone J-domain"/>
    <property type="match status" value="1"/>
</dbReference>
<dbReference type="PANTHER" id="PTHR12763:SF28">
    <property type="entry name" value="GEO10507P1-RELATED"/>
    <property type="match status" value="1"/>
</dbReference>
<keyword evidence="2 6" id="KW-0812">Transmembrane</keyword>
<keyword evidence="4 6" id="KW-0472">Membrane</keyword>
<dbReference type="FunFam" id="1.10.287.110:FF:000001">
    <property type="entry name" value="Import inner membrane translocase subunit tim14"/>
    <property type="match status" value="1"/>
</dbReference>
<dbReference type="GO" id="GO:0016020">
    <property type="term" value="C:membrane"/>
    <property type="evidence" value="ECO:0007669"/>
    <property type="project" value="UniProtKB-SubCell"/>
</dbReference>
<evidence type="ECO:0000256" key="2">
    <source>
        <dbReference type="ARBA" id="ARBA00022692"/>
    </source>
</evidence>
<dbReference type="Proteomes" id="UP000264589">
    <property type="component" value="Unassembled WGS sequence"/>
</dbReference>
<name>A0A371RGC5_9PROT</name>
<dbReference type="Gene3D" id="1.10.287.110">
    <property type="entry name" value="DnaJ domain"/>
    <property type="match status" value="1"/>
</dbReference>
<keyword evidence="3 6" id="KW-1133">Transmembrane helix</keyword>
<comment type="subcellular location">
    <subcellularLocation>
        <location evidence="1">Membrane</location>
        <topology evidence="1">Single-pass membrane protein</topology>
    </subcellularLocation>
</comment>
<dbReference type="RefSeq" id="WP_116391155.1">
    <property type="nucleotide sequence ID" value="NZ_QUQO01000001.1"/>
</dbReference>
<dbReference type="CDD" id="cd06257">
    <property type="entry name" value="DnaJ"/>
    <property type="match status" value="1"/>
</dbReference>
<evidence type="ECO:0000256" key="6">
    <source>
        <dbReference type="SAM" id="Phobius"/>
    </source>
</evidence>
<evidence type="ECO:0000256" key="1">
    <source>
        <dbReference type="ARBA" id="ARBA00004167"/>
    </source>
</evidence>
<dbReference type="InParanoid" id="A0A371RGC5"/>
<organism evidence="8 9">
    <name type="scientific">Parvularcula marina</name>
    <dbReference type="NCBI Taxonomy" id="2292771"/>
    <lineage>
        <taxon>Bacteria</taxon>
        <taxon>Pseudomonadati</taxon>
        <taxon>Pseudomonadota</taxon>
        <taxon>Alphaproteobacteria</taxon>
        <taxon>Parvularculales</taxon>
        <taxon>Parvularculaceae</taxon>
        <taxon>Parvularcula</taxon>
    </lineage>
</organism>
<dbReference type="AlphaFoldDB" id="A0A371RGC5"/>
<dbReference type="EMBL" id="QUQO01000001">
    <property type="protein sequence ID" value="RFB04523.1"/>
    <property type="molecule type" value="Genomic_DNA"/>
</dbReference>
<evidence type="ECO:0000256" key="5">
    <source>
        <dbReference type="ARBA" id="ARBA00038105"/>
    </source>
</evidence>
<protein>
    <recommendedName>
        <fullName evidence="7">J domain-containing protein</fullName>
    </recommendedName>
</protein>
<comment type="caution">
    <text evidence="8">The sequence shown here is derived from an EMBL/GenBank/DDBJ whole genome shotgun (WGS) entry which is preliminary data.</text>
</comment>
<dbReference type="InterPro" id="IPR036869">
    <property type="entry name" value="J_dom_sf"/>
</dbReference>
<gene>
    <name evidence="8" type="ORF">DX908_04035</name>
</gene>